<dbReference type="GO" id="GO:0006508">
    <property type="term" value="P:proteolysis"/>
    <property type="evidence" value="ECO:0007669"/>
    <property type="project" value="UniProtKB-KW"/>
</dbReference>
<dbReference type="PROSITE" id="PS00135">
    <property type="entry name" value="TRYPSIN_SER"/>
    <property type="match status" value="1"/>
</dbReference>
<keyword evidence="8" id="KW-1015">Disulfide bond</keyword>
<dbReference type="FunFam" id="2.40.10.10:FF:000120">
    <property type="entry name" value="Putative serine protease"/>
    <property type="match status" value="1"/>
</dbReference>
<feature type="domain" description="Peptidase S1" evidence="11">
    <location>
        <begin position="27"/>
        <end position="255"/>
    </location>
</feature>
<dbReference type="PRINTS" id="PR00722">
    <property type="entry name" value="CHYMOTRYPSIN"/>
</dbReference>
<dbReference type="InterPro" id="IPR001314">
    <property type="entry name" value="Peptidase_S1A"/>
</dbReference>
<keyword evidence="7" id="KW-0865">Zymogen</keyword>
<evidence type="ECO:0000256" key="3">
    <source>
        <dbReference type="ARBA" id="ARBA00022670"/>
    </source>
</evidence>
<dbReference type="InterPro" id="IPR033116">
    <property type="entry name" value="TRYPSIN_SER"/>
</dbReference>
<keyword evidence="5 9" id="KW-0378">Hydrolase</keyword>
<evidence type="ECO:0000256" key="4">
    <source>
        <dbReference type="ARBA" id="ARBA00022729"/>
    </source>
</evidence>
<keyword evidence="13" id="KW-1185">Reference proteome</keyword>
<dbReference type="PANTHER" id="PTHR24271:SF54">
    <property type="entry name" value="COMPLEMENT FACTOR D"/>
    <property type="match status" value="1"/>
</dbReference>
<feature type="signal peptide" evidence="10">
    <location>
        <begin position="1"/>
        <end position="21"/>
    </location>
</feature>
<keyword evidence="4 10" id="KW-0732">Signal</keyword>
<dbReference type="InterPro" id="IPR018114">
    <property type="entry name" value="TRYPSIN_HIS"/>
</dbReference>
<keyword evidence="2" id="KW-0964">Secreted</keyword>
<dbReference type="InterPro" id="IPR001254">
    <property type="entry name" value="Trypsin_dom"/>
</dbReference>
<evidence type="ECO:0000256" key="9">
    <source>
        <dbReference type="RuleBase" id="RU363034"/>
    </source>
</evidence>
<reference evidence="12" key="1">
    <citation type="journal article" date="2022" name="bioRxiv">
        <title>Sequencing and chromosome-scale assembly of the giantPleurodeles waltlgenome.</title>
        <authorList>
            <person name="Brown T."/>
            <person name="Elewa A."/>
            <person name="Iarovenko S."/>
            <person name="Subramanian E."/>
            <person name="Araus A.J."/>
            <person name="Petzold A."/>
            <person name="Susuki M."/>
            <person name="Suzuki K.-i.T."/>
            <person name="Hayashi T."/>
            <person name="Toyoda A."/>
            <person name="Oliveira C."/>
            <person name="Osipova E."/>
            <person name="Leigh N.D."/>
            <person name="Simon A."/>
            <person name="Yun M.H."/>
        </authorList>
    </citation>
    <scope>NUCLEOTIDE SEQUENCE</scope>
    <source>
        <strain evidence="12">20211129_DDA</strain>
        <tissue evidence="12">Liver</tissue>
    </source>
</reference>
<name>A0AAV7L3B6_PLEWA</name>
<evidence type="ECO:0000313" key="12">
    <source>
        <dbReference type="EMBL" id="KAJ1086181.1"/>
    </source>
</evidence>
<evidence type="ECO:0000313" key="13">
    <source>
        <dbReference type="Proteomes" id="UP001066276"/>
    </source>
</evidence>
<accession>A0AAV7L3B6</accession>
<dbReference type="SMART" id="SM00020">
    <property type="entry name" value="Tryp_SPc"/>
    <property type="match status" value="1"/>
</dbReference>
<dbReference type="GO" id="GO:0005576">
    <property type="term" value="C:extracellular region"/>
    <property type="evidence" value="ECO:0007669"/>
    <property type="project" value="UniProtKB-SubCell"/>
</dbReference>
<dbReference type="SUPFAM" id="SSF50494">
    <property type="entry name" value="Trypsin-like serine proteases"/>
    <property type="match status" value="1"/>
</dbReference>
<dbReference type="GO" id="GO:0004252">
    <property type="term" value="F:serine-type endopeptidase activity"/>
    <property type="evidence" value="ECO:0007669"/>
    <property type="project" value="InterPro"/>
</dbReference>
<evidence type="ECO:0000259" key="11">
    <source>
        <dbReference type="PROSITE" id="PS50240"/>
    </source>
</evidence>
<evidence type="ECO:0000256" key="6">
    <source>
        <dbReference type="ARBA" id="ARBA00022825"/>
    </source>
</evidence>
<evidence type="ECO:0000256" key="1">
    <source>
        <dbReference type="ARBA" id="ARBA00004613"/>
    </source>
</evidence>
<dbReference type="AlphaFoldDB" id="A0AAV7L3B6"/>
<protein>
    <recommendedName>
        <fullName evidence="11">Peptidase S1 domain-containing protein</fullName>
    </recommendedName>
</protein>
<dbReference type="PROSITE" id="PS00134">
    <property type="entry name" value="TRYPSIN_HIS"/>
    <property type="match status" value="1"/>
</dbReference>
<dbReference type="CDD" id="cd00190">
    <property type="entry name" value="Tryp_SPc"/>
    <property type="match status" value="1"/>
</dbReference>
<evidence type="ECO:0000256" key="2">
    <source>
        <dbReference type="ARBA" id="ARBA00022525"/>
    </source>
</evidence>
<organism evidence="12 13">
    <name type="scientific">Pleurodeles waltl</name>
    <name type="common">Iberian ribbed newt</name>
    <dbReference type="NCBI Taxonomy" id="8319"/>
    <lineage>
        <taxon>Eukaryota</taxon>
        <taxon>Metazoa</taxon>
        <taxon>Chordata</taxon>
        <taxon>Craniata</taxon>
        <taxon>Vertebrata</taxon>
        <taxon>Euteleostomi</taxon>
        <taxon>Amphibia</taxon>
        <taxon>Batrachia</taxon>
        <taxon>Caudata</taxon>
        <taxon>Salamandroidea</taxon>
        <taxon>Salamandridae</taxon>
        <taxon>Pleurodelinae</taxon>
        <taxon>Pleurodeles</taxon>
    </lineage>
</organism>
<dbReference type="PROSITE" id="PS50240">
    <property type="entry name" value="TRYPSIN_DOM"/>
    <property type="match status" value="1"/>
</dbReference>
<evidence type="ECO:0000256" key="8">
    <source>
        <dbReference type="ARBA" id="ARBA00023157"/>
    </source>
</evidence>
<evidence type="ECO:0000256" key="7">
    <source>
        <dbReference type="ARBA" id="ARBA00023145"/>
    </source>
</evidence>
<comment type="caution">
    <text evidence="12">The sequence shown here is derived from an EMBL/GenBank/DDBJ whole genome shotgun (WGS) entry which is preliminary data.</text>
</comment>
<dbReference type="Pfam" id="PF00089">
    <property type="entry name" value="Trypsin"/>
    <property type="match status" value="1"/>
</dbReference>
<keyword evidence="6 9" id="KW-0720">Serine protease</keyword>
<dbReference type="InterPro" id="IPR043504">
    <property type="entry name" value="Peptidase_S1_PA_chymotrypsin"/>
</dbReference>
<dbReference type="Gene3D" id="2.40.10.10">
    <property type="entry name" value="Trypsin-like serine proteases"/>
    <property type="match status" value="2"/>
</dbReference>
<dbReference type="InterPro" id="IPR009003">
    <property type="entry name" value="Peptidase_S1_PA"/>
</dbReference>
<sequence>MVPGLALVAPLVLMWGSLSVARPRGRILGGAETKPNLRPPYMASIQVNETHQCGGLLLAQQWVLSAAHCLPESNSSRLRVLLGAHSLTEPEPSKQYFQIRKQVAHPNYTAANNHNDILLLQLNETVTLGPDVQVFPIEREDVDVEVGTKCRVAGWGMISLTGKRPDKMHEVEVPIMSRETCNRRDHYDNELTKNMLCAGARRKDSCEGDSGGPLVCAGKAVGIVSWGNRKCGNIKKPGIYTRISAYISWIDSVLEDSRKEEERAWAQEAEGPVAEVPVPA</sequence>
<keyword evidence="3 9" id="KW-0645">Protease</keyword>
<dbReference type="Proteomes" id="UP001066276">
    <property type="component" value="Chromosome 12"/>
</dbReference>
<evidence type="ECO:0000256" key="5">
    <source>
        <dbReference type="ARBA" id="ARBA00022801"/>
    </source>
</evidence>
<gene>
    <name evidence="12" type="ORF">NDU88_006305</name>
</gene>
<comment type="subcellular location">
    <subcellularLocation>
        <location evidence="1">Secreted</location>
    </subcellularLocation>
</comment>
<dbReference type="PANTHER" id="PTHR24271">
    <property type="entry name" value="KALLIKREIN-RELATED"/>
    <property type="match status" value="1"/>
</dbReference>
<dbReference type="EMBL" id="JANPWB010000016">
    <property type="protein sequence ID" value="KAJ1086181.1"/>
    <property type="molecule type" value="Genomic_DNA"/>
</dbReference>
<evidence type="ECO:0000256" key="10">
    <source>
        <dbReference type="SAM" id="SignalP"/>
    </source>
</evidence>
<feature type="chain" id="PRO_5043529610" description="Peptidase S1 domain-containing protein" evidence="10">
    <location>
        <begin position="22"/>
        <end position="280"/>
    </location>
</feature>
<proteinExistence type="predicted"/>